<keyword evidence="2" id="KW-0472">Membrane</keyword>
<dbReference type="Proteomes" id="UP000621386">
    <property type="component" value="Unassembled WGS sequence"/>
</dbReference>
<feature type="transmembrane region" description="Helical" evidence="2">
    <location>
        <begin position="46"/>
        <end position="68"/>
    </location>
</feature>
<feature type="region of interest" description="Disordered" evidence="1">
    <location>
        <begin position="90"/>
        <end position="168"/>
    </location>
</feature>
<dbReference type="InterPro" id="IPR045428">
    <property type="entry name" value="EACC1"/>
</dbReference>
<sequence length="168" mass="17071">MQAAGRPDGVEELRGWLLNEPELRGRIVRQRPTAEPPGAMGPATDALVALLEPGGVAAVFAGAVVAWVQSRRGNHTVSITRADGTTIEISTRQARNLSPQELADLAERLAGPAGGENGGGHAEPPGEERPQGSGPSTHRGPGSRPPGGTGEGRGDRRPGGTGGGDLSS</sequence>
<keyword evidence="4" id="KW-1185">Reference proteome</keyword>
<feature type="compositionally biased region" description="Low complexity" evidence="1">
    <location>
        <begin position="132"/>
        <end position="142"/>
    </location>
</feature>
<dbReference type="EMBL" id="JAERRH010000002">
    <property type="protein sequence ID" value="MBL1104273.1"/>
    <property type="molecule type" value="Genomic_DNA"/>
</dbReference>
<feature type="compositionally biased region" description="Gly residues" evidence="1">
    <location>
        <begin position="112"/>
        <end position="121"/>
    </location>
</feature>
<accession>A0ABS1NVZ1</accession>
<gene>
    <name evidence="3" type="ORF">JK361_06575</name>
</gene>
<dbReference type="RefSeq" id="WP_201814697.1">
    <property type="nucleotide sequence ID" value="NZ_JAERRH010000002.1"/>
</dbReference>
<protein>
    <submittedName>
        <fullName evidence="3">Uncharacterized protein</fullName>
    </submittedName>
</protein>
<feature type="compositionally biased region" description="Polar residues" evidence="1">
    <location>
        <begin position="90"/>
        <end position="99"/>
    </location>
</feature>
<feature type="compositionally biased region" description="Gly residues" evidence="1">
    <location>
        <begin position="159"/>
        <end position="168"/>
    </location>
</feature>
<evidence type="ECO:0000256" key="1">
    <source>
        <dbReference type="SAM" id="MobiDB-lite"/>
    </source>
</evidence>
<evidence type="ECO:0000256" key="2">
    <source>
        <dbReference type="SAM" id="Phobius"/>
    </source>
</evidence>
<keyword evidence="2" id="KW-0812">Transmembrane</keyword>
<evidence type="ECO:0000313" key="3">
    <source>
        <dbReference type="EMBL" id="MBL1104273.1"/>
    </source>
</evidence>
<dbReference type="Pfam" id="PF19953">
    <property type="entry name" value="EACC1"/>
    <property type="match status" value="1"/>
</dbReference>
<keyword evidence="2" id="KW-1133">Transmembrane helix</keyword>
<name>A0ABS1NVZ1_9ACTN</name>
<reference evidence="3 4" key="1">
    <citation type="submission" date="2021-01" db="EMBL/GenBank/DDBJ databases">
        <title>WGS of actinomycetes isolated from Thailand.</title>
        <authorList>
            <person name="Thawai C."/>
        </authorList>
    </citation>
    <scope>NUCLEOTIDE SEQUENCE [LARGE SCALE GENOMIC DNA]</scope>
    <source>
        <strain evidence="3 4">CH5-8</strain>
    </source>
</reference>
<comment type="caution">
    <text evidence="3">The sequence shown here is derived from an EMBL/GenBank/DDBJ whole genome shotgun (WGS) entry which is preliminary data.</text>
</comment>
<organism evidence="3 4">
    <name type="scientific">Streptomyces musisoli</name>
    <dbReference type="NCBI Taxonomy" id="2802280"/>
    <lineage>
        <taxon>Bacteria</taxon>
        <taxon>Bacillati</taxon>
        <taxon>Actinomycetota</taxon>
        <taxon>Actinomycetes</taxon>
        <taxon>Kitasatosporales</taxon>
        <taxon>Streptomycetaceae</taxon>
        <taxon>Streptomyces</taxon>
    </lineage>
</organism>
<evidence type="ECO:0000313" key="4">
    <source>
        <dbReference type="Proteomes" id="UP000621386"/>
    </source>
</evidence>
<proteinExistence type="predicted"/>